<dbReference type="AlphaFoldDB" id="A0AAV2H8S9"/>
<dbReference type="PANTHER" id="PTHR10827:SF98">
    <property type="entry name" value="45 KDA CALCIUM-BINDING PROTEIN"/>
    <property type="match status" value="1"/>
</dbReference>
<evidence type="ECO:0000256" key="6">
    <source>
        <dbReference type="ARBA" id="ARBA00023180"/>
    </source>
</evidence>
<dbReference type="SUPFAM" id="SSF47473">
    <property type="entry name" value="EF-hand"/>
    <property type="match status" value="2"/>
</dbReference>
<evidence type="ECO:0000256" key="2">
    <source>
        <dbReference type="ARBA" id="ARBA00022729"/>
    </source>
</evidence>
<evidence type="ECO:0000256" key="4">
    <source>
        <dbReference type="ARBA" id="ARBA00022837"/>
    </source>
</evidence>
<evidence type="ECO:0000313" key="12">
    <source>
        <dbReference type="Proteomes" id="UP001497497"/>
    </source>
</evidence>
<evidence type="ECO:0000259" key="10">
    <source>
        <dbReference type="PROSITE" id="PS50222"/>
    </source>
</evidence>
<dbReference type="GO" id="GO:0017156">
    <property type="term" value="P:calcium-ion regulated exocytosis"/>
    <property type="evidence" value="ECO:0007669"/>
    <property type="project" value="TreeGrafter"/>
</dbReference>
<keyword evidence="3" id="KW-0677">Repeat</keyword>
<comment type="caution">
    <text evidence="11">The sequence shown here is derived from an EMBL/GenBank/DDBJ whole genome shotgun (WGS) entry which is preliminary data.</text>
</comment>
<dbReference type="Proteomes" id="UP001497497">
    <property type="component" value="Unassembled WGS sequence"/>
</dbReference>
<dbReference type="InterPro" id="IPR011992">
    <property type="entry name" value="EF-hand-dom_pair"/>
</dbReference>
<keyword evidence="1" id="KW-0479">Metal-binding</keyword>
<dbReference type="GO" id="GO:0005796">
    <property type="term" value="C:Golgi lumen"/>
    <property type="evidence" value="ECO:0007669"/>
    <property type="project" value="UniProtKB-SubCell"/>
</dbReference>
<evidence type="ECO:0000313" key="11">
    <source>
        <dbReference type="EMBL" id="CAL1528641.1"/>
    </source>
</evidence>
<dbReference type="PROSITE" id="PS50222">
    <property type="entry name" value="EF_HAND_2"/>
    <property type="match status" value="3"/>
</dbReference>
<keyword evidence="2" id="KW-0732">Signal</keyword>
<comment type="subcellular location">
    <subcellularLocation>
        <location evidence="7">Golgi apparatus lumen</location>
    </subcellularLocation>
</comment>
<evidence type="ECO:0000256" key="1">
    <source>
        <dbReference type="ARBA" id="ARBA00022723"/>
    </source>
</evidence>
<accession>A0AAV2H8S9</accession>
<reference evidence="11 12" key="1">
    <citation type="submission" date="2024-04" db="EMBL/GenBank/DDBJ databases">
        <authorList>
            <consortium name="Genoscope - CEA"/>
            <person name="William W."/>
        </authorList>
    </citation>
    <scope>NUCLEOTIDE SEQUENCE [LARGE SCALE GENOMIC DNA]</scope>
</reference>
<protein>
    <recommendedName>
        <fullName evidence="8">45 kDa calcium-binding protein</fullName>
    </recommendedName>
    <alternativeName>
        <fullName evidence="9">Stromal cell-derived factor 4</fullName>
    </alternativeName>
</protein>
<dbReference type="PANTHER" id="PTHR10827">
    <property type="entry name" value="RETICULOCALBIN"/>
    <property type="match status" value="1"/>
</dbReference>
<dbReference type="Pfam" id="PF13833">
    <property type="entry name" value="EF-hand_8"/>
    <property type="match status" value="1"/>
</dbReference>
<dbReference type="Pfam" id="PF13202">
    <property type="entry name" value="EF-hand_5"/>
    <property type="match status" value="3"/>
</dbReference>
<keyword evidence="4" id="KW-0106">Calcium</keyword>
<gene>
    <name evidence="11" type="ORF">GSLYS_00002811001</name>
</gene>
<proteinExistence type="predicted"/>
<name>A0AAV2H8S9_LYMST</name>
<dbReference type="Gene3D" id="1.10.238.10">
    <property type="entry name" value="EF-hand"/>
    <property type="match status" value="3"/>
</dbReference>
<dbReference type="EMBL" id="CAXITT010000035">
    <property type="protein sequence ID" value="CAL1528641.1"/>
    <property type="molecule type" value="Genomic_DNA"/>
</dbReference>
<dbReference type="PROSITE" id="PS00018">
    <property type="entry name" value="EF_HAND_1"/>
    <property type="match status" value="4"/>
</dbReference>
<dbReference type="InterPro" id="IPR027240">
    <property type="entry name" value="CAB45_EFh"/>
</dbReference>
<dbReference type="CDD" id="cd16225">
    <property type="entry name" value="EFh_CREC_cab45"/>
    <property type="match status" value="1"/>
</dbReference>
<evidence type="ECO:0000256" key="5">
    <source>
        <dbReference type="ARBA" id="ARBA00023034"/>
    </source>
</evidence>
<keyword evidence="12" id="KW-1185">Reference proteome</keyword>
<feature type="domain" description="EF-hand" evidence="10">
    <location>
        <begin position="350"/>
        <end position="385"/>
    </location>
</feature>
<feature type="domain" description="EF-hand" evidence="10">
    <location>
        <begin position="253"/>
        <end position="288"/>
    </location>
</feature>
<evidence type="ECO:0000256" key="7">
    <source>
        <dbReference type="ARBA" id="ARBA00023769"/>
    </source>
</evidence>
<dbReference type="InterPro" id="IPR002048">
    <property type="entry name" value="EF_hand_dom"/>
</dbReference>
<evidence type="ECO:0000256" key="9">
    <source>
        <dbReference type="ARBA" id="ARBA00031511"/>
    </source>
</evidence>
<dbReference type="InterPro" id="IPR018247">
    <property type="entry name" value="EF_Hand_1_Ca_BS"/>
</dbReference>
<dbReference type="SMART" id="SM00054">
    <property type="entry name" value="EFh"/>
    <property type="match status" value="5"/>
</dbReference>
<keyword evidence="6" id="KW-0325">Glycoprotein</keyword>
<dbReference type="GO" id="GO:0005783">
    <property type="term" value="C:endoplasmic reticulum"/>
    <property type="evidence" value="ECO:0007669"/>
    <property type="project" value="TreeGrafter"/>
</dbReference>
<feature type="domain" description="EF-hand" evidence="10">
    <location>
        <begin position="214"/>
        <end position="249"/>
    </location>
</feature>
<keyword evidence="5" id="KW-0333">Golgi apparatus</keyword>
<evidence type="ECO:0000256" key="8">
    <source>
        <dbReference type="ARBA" id="ARBA00023817"/>
    </source>
</evidence>
<evidence type="ECO:0000256" key="3">
    <source>
        <dbReference type="ARBA" id="ARBA00022737"/>
    </source>
</evidence>
<organism evidence="11 12">
    <name type="scientific">Lymnaea stagnalis</name>
    <name type="common">Great pond snail</name>
    <name type="synonym">Helix stagnalis</name>
    <dbReference type="NCBI Taxonomy" id="6523"/>
    <lineage>
        <taxon>Eukaryota</taxon>
        <taxon>Metazoa</taxon>
        <taxon>Spiralia</taxon>
        <taxon>Lophotrochozoa</taxon>
        <taxon>Mollusca</taxon>
        <taxon>Gastropoda</taxon>
        <taxon>Heterobranchia</taxon>
        <taxon>Euthyneura</taxon>
        <taxon>Panpulmonata</taxon>
        <taxon>Hygrophila</taxon>
        <taxon>Lymnaeoidea</taxon>
        <taxon>Lymnaeidae</taxon>
        <taxon>Lymnaea</taxon>
    </lineage>
</organism>
<sequence length="479" mass="55331">MVSDLAQHCYTFRKVYCNSTQSSDLVFLYIKMVPFRILLCVQILACLAYCGPIPRTPSILVGHSQDHQIDNVEIHHDVDVDKSQGELAVDSLPEQPINDAAGDRQLSKDEQQQQQPLDVVEMAIGNDVNAAHEVKDTLKDKLRLILTNGSQDENIDLNMEMVKKFKKLTMEQLVPVDHLDVVKMEQDGHVNKEYHKEMFLGGLHDEFKVETFDDATIQLQEIVNSADLDKDGFLSKPEMEKWILNKMMEHFASARKENELIFDHLDPDGDGYIKWKEYYVHFLLSRGFDVQSAMQHVLDYEDGVKLDQDDKDALISYKFKWTDADNNITDNKLSKDEFMIFRHPEHSKQTLETMVINVMRGVDSNKDGVITEEEFAALPPGEVEGKEFEEMDRKWQEERKIEFREIMDANKDGKVDLPELKSYLDPTNPIQAKLEADTLLSLMDDDKNNLLSMEEILKHSDIFISSKLVNFERNIHDEF</sequence>
<dbReference type="GO" id="GO:0005509">
    <property type="term" value="F:calcium ion binding"/>
    <property type="evidence" value="ECO:0007669"/>
    <property type="project" value="InterPro"/>
</dbReference>